<dbReference type="SUPFAM" id="SSF58104">
    <property type="entry name" value="Methyl-accepting chemotaxis protein (MCP) signaling domain"/>
    <property type="match status" value="1"/>
</dbReference>
<comment type="subcellular location">
    <subcellularLocation>
        <location evidence="1">Membrane</location>
    </subcellularLocation>
</comment>
<keyword evidence="5" id="KW-0472">Membrane</keyword>
<comment type="similarity">
    <text evidence="3">Belongs to the methyl-accepting chemotaxis (MCP) protein family.</text>
</comment>
<proteinExistence type="inferred from homology"/>
<feature type="transmembrane region" description="Helical" evidence="5">
    <location>
        <begin position="87"/>
        <end position="109"/>
    </location>
</feature>
<evidence type="ECO:0000313" key="9">
    <source>
        <dbReference type="Proteomes" id="UP000184395"/>
    </source>
</evidence>
<dbReference type="PANTHER" id="PTHR43531:SF14">
    <property type="entry name" value="METHYL-ACCEPTING CHEMOTAXIS PROTEIN I-RELATED"/>
    <property type="match status" value="1"/>
</dbReference>
<dbReference type="FunFam" id="1.10.287.950:FF:000001">
    <property type="entry name" value="Methyl-accepting chemotaxis sensory transducer"/>
    <property type="match status" value="1"/>
</dbReference>
<keyword evidence="2" id="KW-0488">Methylation</keyword>
<evidence type="ECO:0000259" key="7">
    <source>
        <dbReference type="PROSITE" id="PS50885"/>
    </source>
</evidence>
<sequence>MRARTPRRHESFRQSAGGFIGMNSRGSRPSVVTMIKLSNFRLTTRITAGFAVMVTLVIAVGAVAIWAMRSSVDVHASPELRAWIDRMVWSVGAASAVAAAIGIVLGWAIRRSIKLPVERVVASVGRIAGGDLASKIESHGRDEIAWLNYELNQMRKQLQTTISNVRQSAEMVAQASSEIASGNNDLSVRTEQQAISLQRTSHSMDSLTNTVKHNADHAHEANRLAAKASDVAVKGGQVMNEVVTTMSEINGSASKIVDIIGVIDSIAFQTNILALNAAVEAARAGEQGRGFAVVATEVRGLAQRSAAAAKEIKALISQSVTKVETGVRLVDVAGSTMDEILKSVEQVTHIMGEISTASADQRAGIEQVHEAIAQIDSVTQQNAALVEQASAAAGSLQEQSQTLANAVKIFNVVKR</sequence>
<keyword evidence="4" id="KW-0807">Transducer</keyword>
<dbReference type="Proteomes" id="UP000184395">
    <property type="component" value="Unassembled WGS sequence"/>
</dbReference>
<evidence type="ECO:0000256" key="3">
    <source>
        <dbReference type="ARBA" id="ARBA00029447"/>
    </source>
</evidence>
<evidence type="ECO:0000256" key="4">
    <source>
        <dbReference type="PROSITE-ProRule" id="PRU00284"/>
    </source>
</evidence>
<dbReference type="EMBL" id="FRAB01000006">
    <property type="protein sequence ID" value="SHJ74964.1"/>
    <property type="molecule type" value="Genomic_DNA"/>
</dbReference>
<dbReference type="GO" id="GO:0004888">
    <property type="term" value="F:transmembrane signaling receptor activity"/>
    <property type="evidence" value="ECO:0007669"/>
    <property type="project" value="TreeGrafter"/>
</dbReference>
<evidence type="ECO:0000256" key="2">
    <source>
        <dbReference type="ARBA" id="ARBA00022481"/>
    </source>
</evidence>
<feature type="transmembrane region" description="Helical" evidence="5">
    <location>
        <begin position="46"/>
        <end position="67"/>
    </location>
</feature>
<keyword evidence="5" id="KW-0812">Transmembrane</keyword>
<dbReference type="PANTHER" id="PTHR43531">
    <property type="entry name" value="PROTEIN ICFG"/>
    <property type="match status" value="1"/>
</dbReference>
<dbReference type="PROSITE" id="PS50111">
    <property type="entry name" value="CHEMOTAXIS_TRANSDUC_2"/>
    <property type="match status" value="1"/>
</dbReference>
<dbReference type="InterPro" id="IPR051310">
    <property type="entry name" value="MCP_chemotaxis"/>
</dbReference>
<dbReference type="SMART" id="SM00283">
    <property type="entry name" value="MA"/>
    <property type="match status" value="1"/>
</dbReference>
<feature type="domain" description="HAMP" evidence="7">
    <location>
        <begin position="111"/>
        <end position="163"/>
    </location>
</feature>
<dbReference type="SMART" id="SM00304">
    <property type="entry name" value="HAMP"/>
    <property type="match status" value="1"/>
</dbReference>
<dbReference type="Pfam" id="PF00672">
    <property type="entry name" value="HAMP"/>
    <property type="match status" value="1"/>
</dbReference>
<evidence type="ECO:0000256" key="5">
    <source>
        <dbReference type="SAM" id="Phobius"/>
    </source>
</evidence>
<keyword evidence="5" id="KW-1133">Transmembrane helix</keyword>
<protein>
    <submittedName>
        <fullName evidence="8">Methyl-accepting chemotaxis protein</fullName>
    </submittedName>
</protein>
<evidence type="ECO:0000256" key="1">
    <source>
        <dbReference type="ARBA" id="ARBA00004370"/>
    </source>
</evidence>
<dbReference type="Gene3D" id="1.10.287.950">
    <property type="entry name" value="Methyl-accepting chemotaxis protein"/>
    <property type="match status" value="1"/>
</dbReference>
<dbReference type="AlphaFoldDB" id="A0A1M6LUV5"/>
<dbReference type="STRING" id="169427.SAMN05192548_10069"/>
<organism evidence="8 9">
    <name type="scientific">Paraburkholderia terricola</name>
    <dbReference type="NCBI Taxonomy" id="169427"/>
    <lineage>
        <taxon>Bacteria</taxon>
        <taxon>Pseudomonadati</taxon>
        <taxon>Pseudomonadota</taxon>
        <taxon>Betaproteobacteria</taxon>
        <taxon>Burkholderiales</taxon>
        <taxon>Burkholderiaceae</taxon>
        <taxon>Paraburkholderia</taxon>
    </lineage>
</organism>
<gene>
    <name evidence="8" type="ORF">SAMN05192548_10069</name>
</gene>
<evidence type="ECO:0000259" key="6">
    <source>
        <dbReference type="PROSITE" id="PS50111"/>
    </source>
</evidence>
<dbReference type="InterPro" id="IPR004089">
    <property type="entry name" value="MCPsignal_dom"/>
</dbReference>
<reference evidence="8 9" key="1">
    <citation type="submission" date="2016-11" db="EMBL/GenBank/DDBJ databases">
        <authorList>
            <person name="Jaros S."/>
            <person name="Januszkiewicz K."/>
            <person name="Wedrychowicz H."/>
        </authorList>
    </citation>
    <scope>NUCLEOTIDE SEQUENCE [LARGE SCALE GENOMIC DNA]</scope>
    <source>
        <strain evidence="8 9">LMG 20594</strain>
    </source>
</reference>
<dbReference type="GO" id="GO:0007165">
    <property type="term" value="P:signal transduction"/>
    <property type="evidence" value="ECO:0007669"/>
    <property type="project" value="UniProtKB-KW"/>
</dbReference>
<dbReference type="GO" id="GO:0006935">
    <property type="term" value="P:chemotaxis"/>
    <property type="evidence" value="ECO:0007669"/>
    <property type="project" value="TreeGrafter"/>
</dbReference>
<name>A0A1M6LUV5_9BURK</name>
<dbReference type="CDD" id="cd11386">
    <property type="entry name" value="MCP_signal"/>
    <property type="match status" value="1"/>
</dbReference>
<feature type="domain" description="Methyl-accepting transducer" evidence="6">
    <location>
        <begin position="168"/>
        <end position="397"/>
    </location>
</feature>
<accession>A0A1M6LUV5</accession>
<dbReference type="InterPro" id="IPR003660">
    <property type="entry name" value="HAMP_dom"/>
</dbReference>
<dbReference type="GO" id="GO:0005886">
    <property type="term" value="C:plasma membrane"/>
    <property type="evidence" value="ECO:0007669"/>
    <property type="project" value="TreeGrafter"/>
</dbReference>
<dbReference type="CDD" id="cd06225">
    <property type="entry name" value="HAMP"/>
    <property type="match status" value="1"/>
</dbReference>
<evidence type="ECO:0000313" key="8">
    <source>
        <dbReference type="EMBL" id="SHJ74964.1"/>
    </source>
</evidence>
<dbReference type="PROSITE" id="PS50885">
    <property type="entry name" value="HAMP"/>
    <property type="match status" value="1"/>
</dbReference>
<dbReference type="Pfam" id="PF00015">
    <property type="entry name" value="MCPsignal"/>
    <property type="match status" value="1"/>
</dbReference>